<keyword evidence="4" id="KW-1185">Reference proteome</keyword>
<evidence type="ECO:0000259" key="2">
    <source>
        <dbReference type="PROSITE" id="PS50181"/>
    </source>
</evidence>
<gene>
    <name evidence="3" type="ORF">jhhlp_005411</name>
</gene>
<accession>A0A2N3N6T5</accession>
<dbReference type="VEuPathDB" id="FungiDB:jhhlp_005411"/>
<reference evidence="3 4" key="1">
    <citation type="journal article" date="2017" name="G3 (Bethesda)">
        <title>First Draft Genome Sequence of the Pathogenic Fungus Lomentospora prolificans (Formerly Scedosporium prolificans).</title>
        <authorList>
            <person name="Luo R."/>
            <person name="Zimin A."/>
            <person name="Workman R."/>
            <person name="Fan Y."/>
            <person name="Pertea G."/>
            <person name="Grossman N."/>
            <person name="Wear M.P."/>
            <person name="Jia B."/>
            <person name="Miller H."/>
            <person name="Casadevall A."/>
            <person name="Timp W."/>
            <person name="Zhang S.X."/>
            <person name="Salzberg S.L."/>
        </authorList>
    </citation>
    <scope>NUCLEOTIDE SEQUENCE [LARGE SCALE GENOMIC DNA]</scope>
    <source>
        <strain evidence="3 4">JHH-5317</strain>
    </source>
</reference>
<dbReference type="InterPro" id="IPR036047">
    <property type="entry name" value="F-box-like_dom_sf"/>
</dbReference>
<dbReference type="AlphaFoldDB" id="A0A2N3N6T5"/>
<dbReference type="EMBL" id="NLAX01000700">
    <property type="protein sequence ID" value="PKS08136.1"/>
    <property type="molecule type" value="Genomic_DNA"/>
</dbReference>
<sequence length="361" mass="40891">MAADSPVLTLPPELLSHVFSYLNAFDLECVAKTFNRQFYKSVIPTLGPLIPWVNNARRMCKVFPPFDTNDLFPSFPDQIPRFHPDWSNRHWNGIEGSTCERLGLDPSRGKYYRSSPPDLRSWMKLDGSFEWLAPLDGSVAGSMRPHTGSEGGRPVAEAWRVDAVVKQAKSLGLTLPVGYETFLRSNILHHRIPSSYAWYFDLSKLIECPPTFDNGAGGYLQRFHCDQQYCAFAYLYMNKSGNHCVLYSDDDVYQELGIQETEVEVDDNAPESGGGKRNVEAKGVFSKDNFEIVGLSFEEYLAGVYYEELLSFGAEPFPGLKDYVAHVYRHPAEIEPLRGQSKSESTHRTWFPTDANSRQSR</sequence>
<organism evidence="3 4">
    <name type="scientific">Lomentospora prolificans</name>
    <dbReference type="NCBI Taxonomy" id="41688"/>
    <lineage>
        <taxon>Eukaryota</taxon>
        <taxon>Fungi</taxon>
        <taxon>Dikarya</taxon>
        <taxon>Ascomycota</taxon>
        <taxon>Pezizomycotina</taxon>
        <taxon>Sordariomycetes</taxon>
        <taxon>Hypocreomycetidae</taxon>
        <taxon>Microascales</taxon>
        <taxon>Microascaceae</taxon>
        <taxon>Lomentospora</taxon>
    </lineage>
</organism>
<dbReference type="CDD" id="cd09917">
    <property type="entry name" value="F-box_SF"/>
    <property type="match status" value="1"/>
</dbReference>
<evidence type="ECO:0000256" key="1">
    <source>
        <dbReference type="SAM" id="MobiDB-lite"/>
    </source>
</evidence>
<name>A0A2N3N6T5_9PEZI</name>
<evidence type="ECO:0000313" key="3">
    <source>
        <dbReference type="EMBL" id="PKS08136.1"/>
    </source>
</evidence>
<feature type="domain" description="F-box" evidence="2">
    <location>
        <begin position="4"/>
        <end position="55"/>
    </location>
</feature>
<protein>
    <recommendedName>
        <fullName evidence="2">F-box domain-containing protein</fullName>
    </recommendedName>
</protein>
<dbReference type="Proteomes" id="UP000233524">
    <property type="component" value="Unassembled WGS sequence"/>
</dbReference>
<dbReference type="InterPro" id="IPR001810">
    <property type="entry name" value="F-box_dom"/>
</dbReference>
<proteinExistence type="predicted"/>
<dbReference type="SUPFAM" id="SSF81383">
    <property type="entry name" value="F-box domain"/>
    <property type="match status" value="1"/>
</dbReference>
<evidence type="ECO:0000313" key="4">
    <source>
        <dbReference type="Proteomes" id="UP000233524"/>
    </source>
</evidence>
<dbReference type="InParanoid" id="A0A2N3N6T5"/>
<dbReference type="OrthoDB" id="59675at2759"/>
<dbReference type="PROSITE" id="PS50181">
    <property type="entry name" value="FBOX"/>
    <property type="match status" value="1"/>
</dbReference>
<feature type="region of interest" description="Disordered" evidence="1">
    <location>
        <begin position="336"/>
        <end position="361"/>
    </location>
</feature>
<comment type="caution">
    <text evidence="3">The sequence shown here is derived from an EMBL/GenBank/DDBJ whole genome shotgun (WGS) entry which is preliminary data.</text>
</comment>